<gene>
    <name evidence="2" type="ORF">AVDCRST_MAG35-239</name>
</gene>
<dbReference type="EMBL" id="CADCUY010000044">
    <property type="protein sequence ID" value="CAA9387782.1"/>
    <property type="molecule type" value="Genomic_DNA"/>
</dbReference>
<evidence type="ECO:0000313" key="2">
    <source>
        <dbReference type="EMBL" id="CAA9387782.1"/>
    </source>
</evidence>
<reference evidence="2" key="1">
    <citation type="submission" date="2020-02" db="EMBL/GenBank/DDBJ databases">
        <authorList>
            <person name="Meier V. D."/>
        </authorList>
    </citation>
    <scope>NUCLEOTIDE SEQUENCE</scope>
    <source>
        <strain evidence="2">AVDCRST_MAG35</strain>
    </source>
</reference>
<feature type="compositionally biased region" description="Low complexity" evidence="1">
    <location>
        <begin position="15"/>
        <end position="24"/>
    </location>
</feature>
<dbReference type="AlphaFoldDB" id="A0A6J4NKJ1"/>
<protein>
    <submittedName>
        <fullName evidence="2">Uncharacterized protein</fullName>
    </submittedName>
</protein>
<evidence type="ECO:0000256" key="1">
    <source>
        <dbReference type="SAM" id="MobiDB-lite"/>
    </source>
</evidence>
<organism evidence="2">
    <name type="scientific">uncultured Quadrisphaera sp</name>
    <dbReference type="NCBI Taxonomy" id="904978"/>
    <lineage>
        <taxon>Bacteria</taxon>
        <taxon>Bacillati</taxon>
        <taxon>Actinomycetota</taxon>
        <taxon>Actinomycetes</taxon>
        <taxon>Kineosporiales</taxon>
        <taxon>Kineosporiaceae</taxon>
        <taxon>Quadrisphaera</taxon>
        <taxon>environmental samples</taxon>
    </lineage>
</organism>
<name>A0A6J4NKJ1_9ACTN</name>
<accession>A0A6J4NKJ1</accession>
<proteinExistence type="predicted"/>
<feature type="non-terminal residue" evidence="2">
    <location>
        <position position="24"/>
    </location>
</feature>
<feature type="compositionally biased region" description="Basic and acidic residues" evidence="1">
    <location>
        <begin position="1"/>
        <end position="14"/>
    </location>
</feature>
<feature type="region of interest" description="Disordered" evidence="1">
    <location>
        <begin position="1"/>
        <end position="24"/>
    </location>
</feature>
<feature type="non-terminal residue" evidence="2">
    <location>
        <position position="1"/>
    </location>
</feature>
<sequence>DTHWNDQDCGERGARAGAAVHRAR</sequence>